<sequence>MNRSLLMQYLKDDVKEAIVRSALMEFKSKSYLEASMRTIAKNAGITAGNIYRYFQSKDDLFNYIMDPVWKDVTRIIFDNYEYTEDFFPITEIINSIMYIYKRFNAELFILLNNSKGSKYENVKERLVSLISKRLEDEMAPFFKADNREVKDTFIFNIISNAVVESIYLIMKECGDDYVRVEALTKQMITVFAKDLYHRL</sequence>
<dbReference type="InterPro" id="IPR001647">
    <property type="entry name" value="HTH_TetR"/>
</dbReference>
<dbReference type="EMBL" id="NIOJ01000001">
    <property type="protein sequence ID" value="PNU01569.1"/>
    <property type="molecule type" value="Genomic_DNA"/>
</dbReference>
<gene>
    <name evidence="4" type="ORF">CDQ84_00745</name>
</gene>
<reference evidence="4 5" key="1">
    <citation type="submission" date="2017-06" db="EMBL/GenBank/DDBJ databases">
        <title>Investigating the central metabolism of Clostridium thermosuccinogenes.</title>
        <authorList>
            <person name="Koendjbiharie J.G."/>
            <person name="van Kranenburg R."/>
        </authorList>
    </citation>
    <scope>NUCLEOTIDE SEQUENCE [LARGE SCALE GENOMIC DNA]</scope>
    <source>
        <strain evidence="4 5">DSM 5806</strain>
    </source>
</reference>
<name>A0A2K2FN79_9CLOT</name>
<proteinExistence type="predicted"/>
<dbReference type="Gene3D" id="1.10.357.10">
    <property type="entry name" value="Tetracycline Repressor, domain 2"/>
    <property type="match status" value="1"/>
</dbReference>
<dbReference type="InterPro" id="IPR009057">
    <property type="entry name" value="Homeodomain-like_sf"/>
</dbReference>
<dbReference type="GO" id="GO:0003677">
    <property type="term" value="F:DNA binding"/>
    <property type="evidence" value="ECO:0007669"/>
    <property type="project" value="UniProtKB-UniRule"/>
</dbReference>
<dbReference type="SUPFAM" id="SSF46689">
    <property type="entry name" value="Homeodomain-like"/>
    <property type="match status" value="1"/>
</dbReference>
<protein>
    <recommendedName>
        <fullName evidence="3">HTH tetR-type domain-containing protein</fullName>
    </recommendedName>
</protein>
<dbReference type="Proteomes" id="UP000236151">
    <property type="component" value="Unassembled WGS sequence"/>
</dbReference>
<comment type="caution">
    <text evidence="4">The sequence shown here is derived from an EMBL/GenBank/DDBJ whole genome shotgun (WGS) entry which is preliminary data.</text>
</comment>
<dbReference type="PRINTS" id="PR00455">
    <property type="entry name" value="HTHTETR"/>
</dbReference>
<evidence type="ECO:0000313" key="4">
    <source>
        <dbReference type="EMBL" id="PNU01569.1"/>
    </source>
</evidence>
<accession>A0A2K2FN79</accession>
<evidence type="ECO:0000313" key="5">
    <source>
        <dbReference type="Proteomes" id="UP000236151"/>
    </source>
</evidence>
<evidence type="ECO:0000256" key="2">
    <source>
        <dbReference type="PROSITE-ProRule" id="PRU00335"/>
    </source>
</evidence>
<dbReference type="PANTHER" id="PTHR43479:SF11">
    <property type="entry name" value="ACREF_ENVCD OPERON REPRESSOR-RELATED"/>
    <property type="match status" value="1"/>
</dbReference>
<evidence type="ECO:0000259" key="3">
    <source>
        <dbReference type="PROSITE" id="PS50977"/>
    </source>
</evidence>
<feature type="DNA-binding region" description="H-T-H motif" evidence="2">
    <location>
        <begin position="35"/>
        <end position="54"/>
    </location>
</feature>
<keyword evidence="1 2" id="KW-0238">DNA-binding</keyword>
<feature type="domain" description="HTH tetR-type" evidence="3">
    <location>
        <begin position="12"/>
        <end position="72"/>
    </location>
</feature>
<dbReference type="Pfam" id="PF00440">
    <property type="entry name" value="TetR_N"/>
    <property type="match status" value="1"/>
</dbReference>
<dbReference type="AlphaFoldDB" id="A0A2K2FN79"/>
<dbReference type="PROSITE" id="PS50977">
    <property type="entry name" value="HTH_TETR_2"/>
    <property type="match status" value="1"/>
</dbReference>
<dbReference type="InterPro" id="IPR023772">
    <property type="entry name" value="DNA-bd_HTH_TetR-type_CS"/>
</dbReference>
<dbReference type="InterPro" id="IPR050624">
    <property type="entry name" value="HTH-type_Tx_Regulator"/>
</dbReference>
<evidence type="ECO:0000256" key="1">
    <source>
        <dbReference type="ARBA" id="ARBA00023125"/>
    </source>
</evidence>
<dbReference type="PROSITE" id="PS01081">
    <property type="entry name" value="HTH_TETR_1"/>
    <property type="match status" value="1"/>
</dbReference>
<keyword evidence="5" id="KW-1185">Reference proteome</keyword>
<dbReference type="KEGG" id="cthd:CDO33_16735"/>
<organism evidence="4 5">
    <name type="scientific">Clostridium thermosuccinogenes</name>
    <dbReference type="NCBI Taxonomy" id="84032"/>
    <lineage>
        <taxon>Bacteria</taxon>
        <taxon>Bacillati</taxon>
        <taxon>Bacillota</taxon>
        <taxon>Clostridia</taxon>
        <taxon>Eubacteriales</taxon>
        <taxon>Clostridiaceae</taxon>
        <taxon>Clostridium</taxon>
    </lineage>
</organism>
<dbReference type="PANTHER" id="PTHR43479">
    <property type="entry name" value="ACREF/ENVCD OPERON REPRESSOR-RELATED"/>
    <property type="match status" value="1"/>
</dbReference>